<feature type="transmembrane region" description="Helical" evidence="1">
    <location>
        <begin position="221"/>
        <end position="245"/>
    </location>
</feature>
<dbReference type="RefSeq" id="WP_004353934.1">
    <property type="nucleotide sequence ID" value="NZ_CAUVPN010000008.1"/>
</dbReference>
<evidence type="ECO:0000256" key="1">
    <source>
        <dbReference type="SAM" id="Phobius"/>
    </source>
</evidence>
<dbReference type="Proteomes" id="UP000255469">
    <property type="component" value="Unassembled WGS sequence"/>
</dbReference>
<reference evidence="2 3" key="1">
    <citation type="submission" date="2018-06" db="EMBL/GenBank/DDBJ databases">
        <authorList>
            <consortium name="Pathogen Informatics"/>
            <person name="Doyle S."/>
        </authorList>
    </citation>
    <scope>NUCLEOTIDE SEQUENCE [LARGE SCALE GENOMIC DNA]</scope>
    <source>
        <strain evidence="2 3">NCTC13067</strain>
    </source>
</reference>
<dbReference type="AlphaFoldDB" id="A0A379E1T9"/>
<keyword evidence="1" id="KW-1133">Transmembrane helix</keyword>
<dbReference type="GO" id="GO:0005886">
    <property type="term" value="C:plasma membrane"/>
    <property type="evidence" value="ECO:0007669"/>
    <property type="project" value="UniProtKB-SubCell"/>
</dbReference>
<feature type="transmembrane region" description="Helical" evidence="1">
    <location>
        <begin position="89"/>
        <end position="113"/>
    </location>
</feature>
<name>A0A379E1T9_9BACT</name>
<dbReference type="GO" id="GO:0140359">
    <property type="term" value="F:ABC-type transporter activity"/>
    <property type="evidence" value="ECO:0007669"/>
    <property type="project" value="InterPro"/>
</dbReference>
<dbReference type="EMBL" id="UGTM01000001">
    <property type="protein sequence ID" value="SUB86380.1"/>
    <property type="molecule type" value="Genomic_DNA"/>
</dbReference>
<gene>
    <name evidence="2" type="ORF">NCTC13067_00012</name>
</gene>
<feature type="transmembrane region" description="Helical" evidence="1">
    <location>
        <begin position="45"/>
        <end position="68"/>
    </location>
</feature>
<proteinExistence type="predicted"/>
<feature type="transmembrane region" description="Helical" evidence="1">
    <location>
        <begin position="119"/>
        <end position="143"/>
    </location>
</feature>
<sequence>MGKITKIIFMDNVKSRVVVFYFVLLALLSWTSLLLQDNESKGALTILNIILFVTPLMSLLYTVTYLYDAHDFLVLLLSQPVERRRIWQSLYTGVSSSLLIAFLLGAGIPMLLYTDWGTGLVLLLMGCVTTQIFVSLAFLATMLASDKTRGTGISILIWLLFTMIYDAVLLYALFLLSDWPVETPLLALLMLNPLDLTRFQVILKMDVSAMMGYGGAAFKEFLGAAGGIVVSSLLLLLWIIVPYFLSLRIFRKKDL</sequence>
<accession>A0A379E1T9</accession>
<keyword evidence="1" id="KW-0472">Membrane</keyword>
<evidence type="ECO:0000313" key="3">
    <source>
        <dbReference type="Proteomes" id="UP000255469"/>
    </source>
</evidence>
<protein>
    <submittedName>
        <fullName evidence="2">ABC-type transport system involved in multi-copper enzyme maturation, permease component</fullName>
    </submittedName>
</protein>
<feature type="transmembrane region" description="Helical" evidence="1">
    <location>
        <begin position="155"/>
        <end position="176"/>
    </location>
</feature>
<keyword evidence="1" id="KW-0812">Transmembrane</keyword>
<organism evidence="2 3">
    <name type="scientific">Prevotella denticola</name>
    <dbReference type="NCBI Taxonomy" id="28129"/>
    <lineage>
        <taxon>Bacteria</taxon>
        <taxon>Pseudomonadati</taxon>
        <taxon>Bacteroidota</taxon>
        <taxon>Bacteroidia</taxon>
        <taxon>Bacteroidales</taxon>
        <taxon>Prevotellaceae</taxon>
        <taxon>Prevotella</taxon>
    </lineage>
</organism>
<evidence type="ECO:0000313" key="2">
    <source>
        <dbReference type="EMBL" id="SUB86380.1"/>
    </source>
</evidence>